<feature type="active site" description="Schiff-base intermediate with substrate" evidence="5">
    <location>
        <position position="168"/>
    </location>
</feature>
<evidence type="ECO:0000313" key="8">
    <source>
        <dbReference type="Proteomes" id="UP000406256"/>
    </source>
</evidence>
<accession>A0A5E4YRY9</accession>
<dbReference type="PANTHER" id="PTHR12128:SF66">
    <property type="entry name" value="4-HYDROXY-2-OXOGLUTARATE ALDOLASE, MITOCHONDRIAL"/>
    <property type="match status" value="1"/>
</dbReference>
<feature type="binding site" evidence="6">
    <location>
        <position position="210"/>
    </location>
    <ligand>
        <name>pyruvate</name>
        <dbReference type="ChEBI" id="CHEBI:15361"/>
    </ligand>
</feature>
<evidence type="ECO:0000256" key="2">
    <source>
        <dbReference type="ARBA" id="ARBA00023239"/>
    </source>
</evidence>
<evidence type="ECO:0000256" key="4">
    <source>
        <dbReference type="PIRNR" id="PIRNR001365"/>
    </source>
</evidence>
<evidence type="ECO:0000313" key="7">
    <source>
        <dbReference type="EMBL" id="VVE51195.1"/>
    </source>
</evidence>
<dbReference type="PANTHER" id="PTHR12128">
    <property type="entry name" value="DIHYDRODIPICOLINATE SYNTHASE"/>
    <property type="match status" value="1"/>
</dbReference>
<dbReference type="Pfam" id="PF00701">
    <property type="entry name" value="DHDPS"/>
    <property type="match status" value="1"/>
</dbReference>
<dbReference type="InterPro" id="IPR020625">
    <property type="entry name" value="Schiff_base-form_aldolases_AS"/>
</dbReference>
<keyword evidence="8" id="KW-1185">Reference proteome</keyword>
<keyword evidence="3" id="KW-0704">Schiff base</keyword>
<dbReference type="PRINTS" id="PR00146">
    <property type="entry name" value="DHPICSNTHASE"/>
</dbReference>
<dbReference type="InterPro" id="IPR002220">
    <property type="entry name" value="DapA-like"/>
</dbReference>
<gene>
    <name evidence="7" type="ORF">PAN31108_04710</name>
</gene>
<dbReference type="SMART" id="SM01130">
    <property type="entry name" value="DHDPS"/>
    <property type="match status" value="1"/>
</dbReference>
<dbReference type="OrthoDB" id="9782828at2"/>
<keyword evidence="2 4" id="KW-0456">Lyase</keyword>
<dbReference type="PROSITE" id="PS00666">
    <property type="entry name" value="DHDPS_2"/>
    <property type="match status" value="1"/>
</dbReference>
<reference evidence="7 8" key="1">
    <citation type="submission" date="2019-08" db="EMBL/GenBank/DDBJ databases">
        <authorList>
            <person name="Peeters C."/>
        </authorList>
    </citation>
    <scope>NUCLEOTIDE SEQUENCE [LARGE SCALE GENOMIC DNA]</scope>
    <source>
        <strain evidence="7 8">LMG 31108</strain>
    </source>
</reference>
<organism evidence="7 8">
    <name type="scientific">Pandoraea anhela</name>
    <dbReference type="NCBI Taxonomy" id="2508295"/>
    <lineage>
        <taxon>Bacteria</taxon>
        <taxon>Pseudomonadati</taxon>
        <taxon>Pseudomonadota</taxon>
        <taxon>Betaproteobacteria</taxon>
        <taxon>Burkholderiales</taxon>
        <taxon>Burkholderiaceae</taxon>
        <taxon>Pandoraea</taxon>
    </lineage>
</organism>
<comment type="similarity">
    <text evidence="1 4">Belongs to the DapA family.</text>
</comment>
<evidence type="ECO:0000256" key="6">
    <source>
        <dbReference type="PIRSR" id="PIRSR001365-2"/>
    </source>
</evidence>
<name>A0A5E4YRY9_9BURK</name>
<dbReference type="InterPro" id="IPR013785">
    <property type="entry name" value="Aldolase_TIM"/>
</dbReference>
<dbReference type="AlphaFoldDB" id="A0A5E4YRY9"/>
<sequence>MTLHQRDLKGMFPALPTPMNAAGEIDLERLSVLVATLIDEGVAGLVPVGGSGEYTALSPEDRVRVVATTVEAARGRVPVIPGILSPGYDEALSNGRRFVEVGAAGLLLVTPYYVTPTDQGVRAYFRKYRQIVGVPLLLYDIPARTRYATPPATVAAMGSDDGCIIGMKACNPDLGLFAQTVQMAKNDVAVMSGDDLLYVHHVLLGATGGILSSAGLLPRFWNDIHRLASNGEVGRASAEHSRLVPALHALFREPNPGPVKAAFGLIGDPVGEVRLPLIPPRAQTLEAVKKELAFLLDNRQELNG</sequence>
<evidence type="ECO:0000256" key="3">
    <source>
        <dbReference type="ARBA" id="ARBA00023270"/>
    </source>
</evidence>
<dbReference type="PIRSF" id="PIRSF001365">
    <property type="entry name" value="DHDPS"/>
    <property type="match status" value="1"/>
</dbReference>
<evidence type="ECO:0000256" key="5">
    <source>
        <dbReference type="PIRSR" id="PIRSR001365-1"/>
    </source>
</evidence>
<dbReference type="EMBL" id="CABPSB010000025">
    <property type="protein sequence ID" value="VVE51195.1"/>
    <property type="molecule type" value="Genomic_DNA"/>
</dbReference>
<dbReference type="Proteomes" id="UP000406256">
    <property type="component" value="Unassembled WGS sequence"/>
</dbReference>
<feature type="active site" description="Proton donor/acceptor" evidence="5">
    <location>
        <position position="139"/>
    </location>
</feature>
<dbReference type="SUPFAM" id="SSF51569">
    <property type="entry name" value="Aldolase"/>
    <property type="match status" value="1"/>
</dbReference>
<proteinExistence type="inferred from homology"/>
<evidence type="ECO:0000256" key="1">
    <source>
        <dbReference type="ARBA" id="ARBA00007592"/>
    </source>
</evidence>
<dbReference type="Gene3D" id="3.20.20.70">
    <property type="entry name" value="Aldolase class I"/>
    <property type="match status" value="1"/>
</dbReference>
<dbReference type="RefSeq" id="WP_150671175.1">
    <property type="nucleotide sequence ID" value="NZ_CABPSB010000025.1"/>
</dbReference>
<dbReference type="GO" id="GO:0044281">
    <property type="term" value="P:small molecule metabolic process"/>
    <property type="evidence" value="ECO:0007669"/>
    <property type="project" value="UniProtKB-ARBA"/>
</dbReference>
<dbReference type="GO" id="GO:0008840">
    <property type="term" value="F:4-hydroxy-tetrahydrodipicolinate synthase activity"/>
    <property type="evidence" value="ECO:0007669"/>
    <property type="project" value="TreeGrafter"/>
</dbReference>
<protein>
    <submittedName>
        <fullName evidence="7">ABC transporter permease</fullName>
    </submittedName>
</protein>